<comment type="caution">
    <text evidence="2">The sequence shown here is derived from an EMBL/GenBank/DDBJ whole genome shotgun (WGS) entry which is preliminary data.</text>
</comment>
<feature type="domain" description="RNA polymerase sigma factor 70 region 4 type 2" evidence="1">
    <location>
        <begin position="155"/>
        <end position="205"/>
    </location>
</feature>
<dbReference type="InterPro" id="IPR036388">
    <property type="entry name" value="WH-like_DNA-bd_sf"/>
</dbReference>
<dbReference type="GO" id="GO:0006352">
    <property type="term" value="P:DNA-templated transcription initiation"/>
    <property type="evidence" value="ECO:0007669"/>
    <property type="project" value="InterPro"/>
</dbReference>
<dbReference type="GO" id="GO:0003677">
    <property type="term" value="F:DNA binding"/>
    <property type="evidence" value="ECO:0007669"/>
    <property type="project" value="InterPro"/>
</dbReference>
<dbReference type="CDD" id="cd06171">
    <property type="entry name" value="Sigma70_r4"/>
    <property type="match status" value="1"/>
</dbReference>
<proteinExistence type="predicted"/>
<dbReference type="SUPFAM" id="SSF88659">
    <property type="entry name" value="Sigma3 and sigma4 domains of RNA polymerase sigma factors"/>
    <property type="match status" value="1"/>
</dbReference>
<dbReference type="AlphaFoldDB" id="A0A9D2WRG8"/>
<keyword evidence="3" id="KW-1185">Reference proteome</keyword>
<reference evidence="2" key="1">
    <citation type="submission" date="2016-02" db="EMBL/GenBank/DDBJ databases">
        <title>Draft Genome Sequence of Sporotomaculum syntrophicum Strain FB, a Syntrophic Benzoate Degrader.</title>
        <authorList>
            <person name="Nobu M.K."/>
            <person name="Narihiro T."/>
            <person name="Qiu Y.-L."/>
            <person name="Ohashi A."/>
            <person name="Liu W.-T."/>
            <person name="Yuji S."/>
        </authorList>
    </citation>
    <scope>NUCLEOTIDE SEQUENCE</scope>
    <source>
        <strain evidence="2">FB</strain>
    </source>
</reference>
<dbReference type="GO" id="GO:0016987">
    <property type="term" value="F:sigma factor activity"/>
    <property type="evidence" value="ECO:0007669"/>
    <property type="project" value="InterPro"/>
</dbReference>
<accession>A0A9D2WRG8</accession>
<sequence>MTLKNIFYFLTFGDTFSHIAVLQQYREVSGVEIMQLTVRGGVAVSGTSEVFDTVQSHDKIFNLLYNTAYRLTGNHQLTAELIDISMSAWNRQGNRVHYRFFNVFVREQSMERNMWAGNMLKNLCTAFIKKTAVPVCGLEQEAIPLKNYQLSRSRARIQEALLQLPPMERLLVVLRDILGLTYADIAELTGLRKSDVTGLLSAGRWSLRFQEICPNQLDMTN</sequence>
<evidence type="ECO:0000259" key="1">
    <source>
        <dbReference type="Pfam" id="PF08281"/>
    </source>
</evidence>
<dbReference type="Pfam" id="PF08281">
    <property type="entry name" value="Sigma70_r4_2"/>
    <property type="match status" value="1"/>
</dbReference>
<gene>
    <name evidence="2" type="ORF">SPSYN_01709</name>
</gene>
<dbReference type="Proteomes" id="UP000798488">
    <property type="component" value="Unassembled WGS sequence"/>
</dbReference>
<dbReference type="EMBL" id="LSRS01000003">
    <property type="protein sequence ID" value="KAF1085566.1"/>
    <property type="molecule type" value="Genomic_DNA"/>
</dbReference>
<name>A0A9D2WRG8_9FIRM</name>
<dbReference type="InterPro" id="IPR013249">
    <property type="entry name" value="RNA_pol_sigma70_r4_t2"/>
</dbReference>
<dbReference type="InterPro" id="IPR013324">
    <property type="entry name" value="RNA_pol_sigma_r3/r4-like"/>
</dbReference>
<protein>
    <submittedName>
        <fullName evidence="2">RNA polymerase sigma factor SigE</fullName>
    </submittedName>
</protein>
<dbReference type="Gene3D" id="1.10.10.10">
    <property type="entry name" value="Winged helix-like DNA-binding domain superfamily/Winged helix DNA-binding domain"/>
    <property type="match status" value="1"/>
</dbReference>
<organism evidence="2 3">
    <name type="scientific">Sporotomaculum syntrophicum</name>
    <dbReference type="NCBI Taxonomy" id="182264"/>
    <lineage>
        <taxon>Bacteria</taxon>
        <taxon>Bacillati</taxon>
        <taxon>Bacillota</taxon>
        <taxon>Clostridia</taxon>
        <taxon>Eubacteriales</taxon>
        <taxon>Desulfallaceae</taxon>
        <taxon>Sporotomaculum</taxon>
    </lineage>
</organism>
<evidence type="ECO:0000313" key="2">
    <source>
        <dbReference type="EMBL" id="KAF1085566.1"/>
    </source>
</evidence>
<evidence type="ECO:0000313" key="3">
    <source>
        <dbReference type="Proteomes" id="UP000798488"/>
    </source>
</evidence>